<dbReference type="PANTHER" id="PTHR33909">
    <property type="entry name" value="SEC TRANSLOCON ACCESSORY COMPLEX SUBUNIT YAJC"/>
    <property type="match status" value="1"/>
</dbReference>
<dbReference type="SMART" id="SM01323">
    <property type="entry name" value="YajC"/>
    <property type="match status" value="1"/>
</dbReference>
<dbReference type="PANTHER" id="PTHR33909:SF1">
    <property type="entry name" value="SEC TRANSLOCON ACCESSORY COMPLEX SUBUNIT YAJC"/>
    <property type="match status" value="1"/>
</dbReference>
<keyword evidence="8 11" id="KW-1133">Transmembrane helix</keyword>
<evidence type="ECO:0000256" key="9">
    <source>
        <dbReference type="ARBA" id="ARBA00023010"/>
    </source>
</evidence>
<evidence type="ECO:0000313" key="13">
    <source>
        <dbReference type="Proteomes" id="UP000541352"/>
    </source>
</evidence>
<evidence type="ECO:0000256" key="1">
    <source>
        <dbReference type="ARBA" id="ARBA00004162"/>
    </source>
</evidence>
<organism evidence="12 13">
    <name type="scientific">Runella defluvii</name>
    <dbReference type="NCBI Taxonomy" id="370973"/>
    <lineage>
        <taxon>Bacteria</taxon>
        <taxon>Pseudomonadati</taxon>
        <taxon>Bacteroidota</taxon>
        <taxon>Cytophagia</taxon>
        <taxon>Cytophagales</taxon>
        <taxon>Spirosomataceae</taxon>
        <taxon>Runella</taxon>
    </lineage>
</organism>
<proteinExistence type="inferred from homology"/>
<protein>
    <recommendedName>
        <fullName evidence="3">Sec translocon accessory complex subunit YajC</fullName>
    </recommendedName>
</protein>
<keyword evidence="6 11" id="KW-0812">Transmembrane</keyword>
<reference evidence="12 13" key="1">
    <citation type="submission" date="2020-08" db="EMBL/GenBank/DDBJ databases">
        <title>Genomic Encyclopedia of Type Strains, Phase IV (KMG-IV): sequencing the most valuable type-strain genomes for metagenomic binning, comparative biology and taxonomic classification.</title>
        <authorList>
            <person name="Goeker M."/>
        </authorList>
    </citation>
    <scope>NUCLEOTIDE SEQUENCE [LARGE SCALE GENOMIC DNA]</scope>
    <source>
        <strain evidence="12 13">DSM 17976</strain>
    </source>
</reference>
<dbReference type="AlphaFoldDB" id="A0A7W5ZSR1"/>
<dbReference type="Pfam" id="PF02699">
    <property type="entry name" value="YajC"/>
    <property type="match status" value="1"/>
</dbReference>
<evidence type="ECO:0000256" key="7">
    <source>
        <dbReference type="ARBA" id="ARBA00022927"/>
    </source>
</evidence>
<dbReference type="GO" id="GO:0015031">
    <property type="term" value="P:protein transport"/>
    <property type="evidence" value="ECO:0007669"/>
    <property type="project" value="UniProtKB-KW"/>
</dbReference>
<keyword evidence="7" id="KW-0653">Protein transport</keyword>
<accession>A0A7W5ZSR1</accession>
<dbReference type="RefSeq" id="WP_183979058.1">
    <property type="nucleotide sequence ID" value="NZ_JACIBY010000017.1"/>
</dbReference>
<comment type="caution">
    <text evidence="12">The sequence shown here is derived from an EMBL/GenBank/DDBJ whole genome shotgun (WGS) entry which is preliminary data.</text>
</comment>
<keyword evidence="10 11" id="KW-0472">Membrane</keyword>
<gene>
    <name evidence="12" type="ORF">FHS57_005434</name>
</gene>
<evidence type="ECO:0000256" key="4">
    <source>
        <dbReference type="ARBA" id="ARBA00022448"/>
    </source>
</evidence>
<keyword evidence="4" id="KW-0813">Transport</keyword>
<dbReference type="NCBIfam" id="TIGR00739">
    <property type="entry name" value="yajC"/>
    <property type="match status" value="1"/>
</dbReference>
<dbReference type="PRINTS" id="PR01853">
    <property type="entry name" value="YAJCTRNLCASE"/>
</dbReference>
<evidence type="ECO:0000256" key="8">
    <source>
        <dbReference type="ARBA" id="ARBA00022989"/>
    </source>
</evidence>
<evidence type="ECO:0000256" key="2">
    <source>
        <dbReference type="ARBA" id="ARBA00006742"/>
    </source>
</evidence>
<evidence type="ECO:0000256" key="3">
    <source>
        <dbReference type="ARBA" id="ARBA00014962"/>
    </source>
</evidence>
<keyword evidence="9" id="KW-0811">Translocation</keyword>
<evidence type="ECO:0000256" key="6">
    <source>
        <dbReference type="ARBA" id="ARBA00022692"/>
    </source>
</evidence>
<dbReference type="GO" id="GO:0005886">
    <property type="term" value="C:plasma membrane"/>
    <property type="evidence" value="ECO:0007669"/>
    <property type="project" value="UniProtKB-SubCell"/>
</dbReference>
<keyword evidence="5" id="KW-1003">Cell membrane</keyword>
<name>A0A7W5ZSR1_9BACT</name>
<evidence type="ECO:0000256" key="5">
    <source>
        <dbReference type="ARBA" id="ARBA00022475"/>
    </source>
</evidence>
<comment type="similarity">
    <text evidence="2">Belongs to the YajC family.</text>
</comment>
<evidence type="ECO:0000313" key="12">
    <source>
        <dbReference type="EMBL" id="MBB3841406.1"/>
    </source>
</evidence>
<evidence type="ECO:0000256" key="10">
    <source>
        <dbReference type="ARBA" id="ARBA00023136"/>
    </source>
</evidence>
<dbReference type="Proteomes" id="UP000541352">
    <property type="component" value="Unassembled WGS sequence"/>
</dbReference>
<evidence type="ECO:0000256" key="11">
    <source>
        <dbReference type="SAM" id="Phobius"/>
    </source>
</evidence>
<keyword evidence="13" id="KW-1185">Reference proteome</keyword>
<sequence>MNSIFLQAASGQTSMIYQLVMWAGIIGVFYFFMIRPQQKKQKDQKKFLEELKKGDEVVTIGGLHATVISVYETTVTLDVDGKGTKMKFEKSSISRKAGTTA</sequence>
<dbReference type="InterPro" id="IPR003849">
    <property type="entry name" value="Preprotein_translocase_YajC"/>
</dbReference>
<dbReference type="EMBL" id="JACIBY010000017">
    <property type="protein sequence ID" value="MBB3841406.1"/>
    <property type="molecule type" value="Genomic_DNA"/>
</dbReference>
<comment type="subcellular location">
    <subcellularLocation>
        <location evidence="1">Cell membrane</location>
        <topology evidence="1">Single-pass membrane protein</topology>
    </subcellularLocation>
</comment>
<feature type="transmembrane region" description="Helical" evidence="11">
    <location>
        <begin position="15"/>
        <end position="34"/>
    </location>
</feature>